<accession>A0A1M5TQN3</accession>
<reference evidence="2" key="1">
    <citation type="submission" date="2016-11" db="EMBL/GenBank/DDBJ databases">
        <authorList>
            <person name="Varghese N."/>
            <person name="Submissions S."/>
        </authorList>
    </citation>
    <scope>NUCLEOTIDE SEQUENCE [LARGE SCALE GENOMIC DNA]</scope>
    <source>
        <strain evidence="2">DSM 16917</strain>
    </source>
</reference>
<dbReference type="RefSeq" id="WP_067656092.1">
    <property type="nucleotide sequence ID" value="NZ_FQXG01000003.1"/>
</dbReference>
<protein>
    <submittedName>
        <fullName evidence="1">Uncharacterized protein</fullName>
    </submittedName>
</protein>
<dbReference type="EMBL" id="FQXG01000003">
    <property type="protein sequence ID" value="SHH52970.1"/>
    <property type="molecule type" value="Genomic_DNA"/>
</dbReference>
<proteinExistence type="predicted"/>
<sequence length="119" mass="13236">MKEDKATAKQFIQNHTSDEVSFSTGDVLAKLPQIAHNNPQLVKVTHHDLGNLFVASEVAMDAMIEEALEQRLRPPSLFEGMESFPAGDPIGLDWLKDLEPEACEHSDDDLSALDKLTRH</sequence>
<evidence type="ECO:0000313" key="1">
    <source>
        <dbReference type="EMBL" id="SHH52970.1"/>
    </source>
</evidence>
<dbReference type="AlphaFoldDB" id="A0A1M5TQN3"/>
<organism evidence="1 2">
    <name type="scientific">Ferrimonas marina</name>
    <dbReference type="NCBI Taxonomy" id="299255"/>
    <lineage>
        <taxon>Bacteria</taxon>
        <taxon>Pseudomonadati</taxon>
        <taxon>Pseudomonadota</taxon>
        <taxon>Gammaproteobacteria</taxon>
        <taxon>Alteromonadales</taxon>
        <taxon>Ferrimonadaceae</taxon>
        <taxon>Ferrimonas</taxon>
    </lineage>
</organism>
<name>A0A1M5TQN3_9GAMM</name>
<gene>
    <name evidence="1" type="ORF">SAMN02745129_2238</name>
</gene>
<dbReference type="Proteomes" id="UP000184268">
    <property type="component" value="Unassembled WGS sequence"/>
</dbReference>
<evidence type="ECO:0000313" key="2">
    <source>
        <dbReference type="Proteomes" id="UP000184268"/>
    </source>
</evidence>
<keyword evidence="2" id="KW-1185">Reference proteome</keyword>